<evidence type="ECO:0000256" key="8">
    <source>
        <dbReference type="PROSITE-ProRule" id="PRU00071"/>
    </source>
</evidence>
<keyword evidence="3 9" id="KW-0862">Zinc</keyword>
<keyword evidence="13" id="KW-1185">Reference proteome</keyword>
<reference evidence="12" key="1">
    <citation type="journal article" date="2017" name="Nature">
        <title>The sunflower genome provides insights into oil metabolism, flowering and Asterid evolution.</title>
        <authorList>
            <person name="Badouin H."/>
            <person name="Gouzy J."/>
            <person name="Grassa C.J."/>
            <person name="Murat F."/>
            <person name="Staton S.E."/>
            <person name="Cottret L."/>
            <person name="Lelandais-Briere C."/>
            <person name="Owens G.L."/>
            <person name="Carrere S."/>
            <person name="Mayjonade B."/>
            <person name="Legrand L."/>
            <person name="Gill N."/>
            <person name="Kane N.C."/>
            <person name="Bowers J.E."/>
            <person name="Hubner S."/>
            <person name="Bellec A."/>
            <person name="Berard A."/>
            <person name="Berges H."/>
            <person name="Blanchet N."/>
            <person name="Boniface M.C."/>
            <person name="Brunel D."/>
            <person name="Catrice O."/>
            <person name="Chaidir N."/>
            <person name="Claudel C."/>
            <person name="Donnadieu C."/>
            <person name="Faraut T."/>
            <person name="Fievet G."/>
            <person name="Helmstetter N."/>
            <person name="King M."/>
            <person name="Knapp S.J."/>
            <person name="Lai Z."/>
            <person name="Le Paslier M.C."/>
            <person name="Lippi Y."/>
            <person name="Lorenzon L."/>
            <person name="Mandel J.R."/>
            <person name="Marage G."/>
            <person name="Marchand G."/>
            <person name="Marquand E."/>
            <person name="Bret-Mestries E."/>
            <person name="Morien E."/>
            <person name="Nambeesan S."/>
            <person name="Nguyen T."/>
            <person name="Pegot-Espagnet P."/>
            <person name="Pouilly N."/>
            <person name="Raftis F."/>
            <person name="Sallet E."/>
            <person name="Schiex T."/>
            <person name="Thomas J."/>
            <person name="Vandecasteele C."/>
            <person name="Vares D."/>
            <person name="Vear F."/>
            <person name="Vautrin S."/>
            <person name="Crespi M."/>
            <person name="Mangin B."/>
            <person name="Burke J.M."/>
            <person name="Salse J."/>
            <person name="Munos S."/>
            <person name="Vincourt P."/>
            <person name="Rieseberg L.H."/>
            <person name="Langlade N.B."/>
        </authorList>
    </citation>
    <scope>NUCLEOTIDE SEQUENCE</scope>
    <source>
        <tissue evidence="12">Leaves</tissue>
    </source>
</reference>
<dbReference type="PANTHER" id="PTHR31992:SF329">
    <property type="entry name" value="DOF ZINC FINGER PROTEIN"/>
    <property type="match status" value="1"/>
</dbReference>
<evidence type="ECO:0000256" key="5">
    <source>
        <dbReference type="ARBA" id="ARBA00023125"/>
    </source>
</evidence>
<evidence type="ECO:0000256" key="6">
    <source>
        <dbReference type="ARBA" id="ARBA00023163"/>
    </source>
</evidence>
<dbReference type="EMBL" id="MNCJ02000324">
    <property type="protein sequence ID" value="KAF5791807.1"/>
    <property type="molecule type" value="Genomic_DNA"/>
</dbReference>
<dbReference type="InterPro" id="IPR045174">
    <property type="entry name" value="Dof"/>
</dbReference>
<gene>
    <name evidence="12" type="ORF">HanXRQr2_Chr09g0399001</name>
</gene>
<reference evidence="12" key="2">
    <citation type="submission" date="2020-06" db="EMBL/GenBank/DDBJ databases">
        <title>Helianthus annuus Genome sequencing and assembly Release 2.</title>
        <authorList>
            <person name="Gouzy J."/>
            <person name="Langlade N."/>
            <person name="Munos S."/>
        </authorList>
    </citation>
    <scope>NUCLEOTIDE SEQUENCE</scope>
    <source>
        <tissue evidence="12">Leaves</tissue>
    </source>
</reference>
<keyword evidence="7 8" id="KW-0539">Nucleus</keyword>
<evidence type="ECO:0000313" key="13">
    <source>
        <dbReference type="Proteomes" id="UP000215914"/>
    </source>
</evidence>
<evidence type="ECO:0000256" key="3">
    <source>
        <dbReference type="ARBA" id="ARBA00022833"/>
    </source>
</evidence>
<comment type="subcellular location">
    <subcellularLocation>
        <location evidence="8 9">Nucleus</location>
    </subcellularLocation>
</comment>
<evidence type="ECO:0000313" key="12">
    <source>
        <dbReference type="EMBL" id="KAF5791807.1"/>
    </source>
</evidence>
<keyword evidence="2 8" id="KW-0863">Zinc-finger</keyword>
<evidence type="ECO:0000256" key="2">
    <source>
        <dbReference type="ARBA" id="ARBA00022771"/>
    </source>
</evidence>
<dbReference type="GO" id="GO:0003677">
    <property type="term" value="F:DNA binding"/>
    <property type="evidence" value="ECO:0007669"/>
    <property type="project" value="UniProtKB-UniRule"/>
</dbReference>
<evidence type="ECO:0000259" key="11">
    <source>
        <dbReference type="PROSITE" id="PS50884"/>
    </source>
</evidence>
<keyword evidence="4 9" id="KW-0805">Transcription regulation</keyword>
<keyword evidence="6 9" id="KW-0804">Transcription</keyword>
<dbReference type="PROSITE" id="PS01361">
    <property type="entry name" value="ZF_DOF_1"/>
    <property type="match status" value="1"/>
</dbReference>
<proteinExistence type="predicted"/>
<evidence type="ECO:0000256" key="10">
    <source>
        <dbReference type="SAM" id="MobiDB-lite"/>
    </source>
</evidence>
<comment type="function">
    <text evidence="9">Transcription factor that binds specifically to a 5'-AA[AG]G-3' consensus core sequence.</text>
</comment>
<protein>
    <recommendedName>
        <fullName evidence="9">Dof zinc finger protein</fullName>
    </recommendedName>
</protein>
<sequence>MIQELFGGGATGLLNRDRNLPIPGVFEPSPSPSPSSSTTTAAAATATDATNVPNSTTSEPQKLRCPRCDSSNTKFCYYNNYNLTQPRHFCKTCRRYWTKGGALRNVPIGGGCRKNKGTTIAAAVGKPISANGKLKAVVSSELGKTSFINGFEHEFNPNPILWPGPPQTSHLLSLLRATQNPNPNFASNPLTHMKDQGFMVGSNMGNNSLGFEPLGQTQTQTQTSSLGLCSSLWRNNQVNHLGQQNHHEQGMIMNTGHEVQQNQRLRSSYPGNFYHHDQTGPLILGSNVGNTSSSTSTSTILDSAPVLASGELGFWNQTLPWSDLAAANGAYP</sequence>
<accession>A0A9K3I7Y7</accession>
<comment type="caution">
    <text evidence="12">The sequence shown here is derived from an EMBL/GenBank/DDBJ whole genome shotgun (WGS) entry which is preliminary data.</text>
</comment>
<dbReference type="InterPro" id="IPR003851">
    <property type="entry name" value="Znf_Dof"/>
</dbReference>
<keyword evidence="5 8" id="KW-0238">DNA-binding</keyword>
<dbReference type="Proteomes" id="UP000215914">
    <property type="component" value="Unassembled WGS sequence"/>
</dbReference>
<dbReference type="PROSITE" id="PS50884">
    <property type="entry name" value="ZF_DOF_2"/>
    <property type="match status" value="1"/>
</dbReference>
<dbReference type="Gramene" id="mRNA:HanXRQr2_Chr09g0399001">
    <property type="protein sequence ID" value="CDS:HanXRQr2_Chr09g0399001.1"/>
    <property type="gene ID" value="HanXRQr2_Chr09g0399001"/>
</dbReference>
<evidence type="ECO:0000256" key="4">
    <source>
        <dbReference type="ARBA" id="ARBA00023015"/>
    </source>
</evidence>
<dbReference type="GO" id="GO:0003700">
    <property type="term" value="F:DNA-binding transcription factor activity"/>
    <property type="evidence" value="ECO:0007669"/>
    <property type="project" value="UniProtKB-UniRule"/>
</dbReference>
<feature type="compositionally biased region" description="Low complexity" evidence="10">
    <location>
        <begin position="34"/>
        <end position="50"/>
    </location>
</feature>
<feature type="region of interest" description="Disordered" evidence="10">
    <location>
        <begin position="18"/>
        <end position="64"/>
    </location>
</feature>
<keyword evidence="1 9" id="KW-0479">Metal-binding</keyword>
<dbReference type="OrthoDB" id="1927254at2759"/>
<dbReference type="GO" id="GO:0005634">
    <property type="term" value="C:nucleus"/>
    <property type="evidence" value="ECO:0007669"/>
    <property type="project" value="UniProtKB-SubCell"/>
</dbReference>
<evidence type="ECO:0000256" key="1">
    <source>
        <dbReference type="ARBA" id="ARBA00022723"/>
    </source>
</evidence>
<feature type="domain" description="Dof-type" evidence="11">
    <location>
        <begin position="63"/>
        <end position="117"/>
    </location>
</feature>
<dbReference type="PANTHER" id="PTHR31992">
    <property type="entry name" value="DOF ZINC FINGER PROTEIN DOF1.4-RELATED"/>
    <property type="match status" value="1"/>
</dbReference>
<organism evidence="12 13">
    <name type="scientific">Helianthus annuus</name>
    <name type="common">Common sunflower</name>
    <dbReference type="NCBI Taxonomy" id="4232"/>
    <lineage>
        <taxon>Eukaryota</taxon>
        <taxon>Viridiplantae</taxon>
        <taxon>Streptophyta</taxon>
        <taxon>Embryophyta</taxon>
        <taxon>Tracheophyta</taxon>
        <taxon>Spermatophyta</taxon>
        <taxon>Magnoliopsida</taxon>
        <taxon>eudicotyledons</taxon>
        <taxon>Gunneridae</taxon>
        <taxon>Pentapetalae</taxon>
        <taxon>asterids</taxon>
        <taxon>campanulids</taxon>
        <taxon>Asterales</taxon>
        <taxon>Asteraceae</taxon>
        <taxon>Asteroideae</taxon>
        <taxon>Heliantheae alliance</taxon>
        <taxon>Heliantheae</taxon>
        <taxon>Helianthus</taxon>
    </lineage>
</organism>
<evidence type="ECO:0000256" key="9">
    <source>
        <dbReference type="RuleBase" id="RU369094"/>
    </source>
</evidence>
<dbReference type="Pfam" id="PF02701">
    <property type="entry name" value="Zn_ribbon_Dof"/>
    <property type="match status" value="1"/>
</dbReference>
<evidence type="ECO:0000256" key="7">
    <source>
        <dbReference type="ARBA" id="ARBA00023242"/>
    </source>
</evidence>
<dbReference type="AlphaFoldDB" id="A0A9K3I7Y7"/>
<feature type="compositionally biased region" description="Polar residues" evidence="10">
    <location>
        <begin position="51"/>
        <end position="60"/>
    </location>
</feature>
<dbReference type="GO" id="GO:0008270">
    <property type="term" value="F:zinc ion binding"/>
    <property type="evidence" value="ECO:0007669"/>
    <property type="project" value="UniProtKB-KW"/>
</dbReference>
<name>A0A9K3I7Y7_HELAN</name>